<dbReference type="AlphaFoldDB" id="A0A1H6MR57"/>
<evidence type="ECO:0000313" key="1">
    <source>
        <dbReference type="EMBL" id="SEI01998.1"/>
    </source>
</evidence>
<evidence type="ECO:0000313" key="2">
    <source>
        <dbReference type="Proteomes" id="UP000182272"/>
    </source>
</evidence>
<name>A0A1H6MR57_9PSED</name>
<protein>
    <submittedName>
        <fullName evidence="1">Predicted nucleotidyltransferase component of viral defense system</fullName>
    </submittedName>
</protein>
<dbReference type="OrthoDB" id="9808443at2"/>
<dbReference type="Proteomes" id="UP000182272">
    <property type="component" value="Chromosome I"/>
</dbReference>
<keyword evidence="1" id="KW-0808">Transferase</keyword>
<organism evidence="1 2">
    <name type="scientific">Pseudomonas asplenii</name>
    <dbReference type="NCBI Taxonomy" id="53407"/>
    <lineage>
        <taxon>Bacteria</taxon>
        <taxon>Pseudomonadati</taxon>
        <taxon>Pseudomonadota</taxon>
        <taxon>Gammaproteobacteria</taxon>
        <taxon>Pseudomonadales</taxon>
        <taxon>Pseudomonadaceae</taxon>
        <taxon>Pseudomonas</taxon>
    </lineage>
</organism>
<proteinExistence type="predicted"/>
<gene>
    <name evidence="1" type="ORF">SAMN05216581_1291</name>
</gene>
<dbReference type="RefSeq" id="WP_019361860.1">
    <property type="nucleotide sequence ID" value="NZ_LT629972.1"/>
</dbReference>
<reference evidence="1 2" key="1">
    <citation type="submission" date="2016-10" db="EMBL/GenBank/DDBJ databases">
        <authorList>
            <person name="de Groot N.N."/>
        </authorList>
    </citation>
    <scope>NUCLEOTIDE SEQUENCE [LARGE SCALE GENOMIC DNA]</scope>
    <source>
        <strain evidence="1 2">LMG 2158</strain>
    </source>
</reference>
<dbReference type="Pfam" id="PF08843">
    <property type="entry name" value="AbiEii"/>
    <property type="match status" value="1"/>
</dbReference>
<accession>A0A1H6MR57</accession>
<dbReference type="InterPro" id="IPR014942">
    <property type="entry name" value="AbiEii"/>
</dbReference>
<dbReference type="GO" id="GO:0016740">
    <property type="term" value="F:transferase activity"/>
    <property type="evidence" value="ECO:0007669"/>
    <property type="project" value="UniProtKB-KW"/>
</dbReference>
<dbReference type="EMBL" id="LT629972">
    <property type="protein sequence ID" value="SEI01998.1"/>
    <property type="molecule type" value="Genomic_DNA"/>
</dbReference>
<sequence>MNEHNIAASVRARLLNRARATQQDFNLVLTRYALERLLYRLSISAHADQFMLKGAMLFDLWFDIPHRPTRDADFLGFGAAELPRLEGMIKDICAIQETDGVLFQAETVKASEIRKDANYAGIRITLTALIAGARSPLQLDIGFGDAVTPGPDEVYYPVILSEFAAPKLRVYPRYTVVAEKLEALTSLGIANSRMKDYFDLWILACHSSFDGKTLQRAICNTFDRRKTTLQASAPFGLTEGFANDQQKQTQWQAFLRKNKLDALSLQEVITKLKNFLIPVLDAAHNNMLFEQQWVKDGPWFPCTTH</sequence>